<evidence type="ECO:0000256" key="1">
    <source>
        <dbReference type="ARBA" id="ARBA00022723"/>
    </source>
</evidence>
<dbReference type="KEGG" id="ela:UCREL1_7812"/>
<evidence type="ECO:0000256" key="3">
    <source>
        <dbReference type="ARBA" id="ARBA00022833"/>
    </source>
</evidence>
<name>M7T5Y2_EUTLA</name>
<protein>
    <submittedName>
        <fullName evidence="6">Putative cbr-set-14 protein</fullName>
    </submittedName>
</protein>
<evidence type="ECO:0000313" key="6">
    <source>
        <dbReference type="EMBL" id="EMR65221.1"/>
    </source>
</evidence>
<keyword evidence="1" id="KW-0479">Metal-binding</keyword>
<dbReference type="OMA" id="CANEACQ"/>
<dbReference type="Gene3D" id="6.10.140.2220">
    <property type="match status" value="1"/>
</dbReference>
<dbReference type="InterPro" id="IPR002893">
    <property type="entry name" value="Znf_MYND"/>
</dbReference>
<dbReference type="GO" id="GO:0008270">
    <property type="term" value="F:zinc ion binding"/>
    <property type="evidence" value="ECO:0007669"/>
    <property type="project" value="UniProtKB-KW"/>
</dbReference>
<evidence type="ECO:0000256" key="2">
    <source>
        <dbReference type="ARBA" id="ARBA00022771"/>
    </source>
</evidence>
<keyword evidence="2 4" id="KW-0863">Zinc-finger</keyword>
<dbReference type="eggNOG" id="ENOG502QWK5">
    <property type="taxonomic scope" value="Eukaryota"/>
</dbReference>
<evidence type="ECO:0000259" key="5">
    <source>
        <dbReference type="PROSITE" id="PS50865"/>
    </source>
</evidence>
<accession>M7T5Y2</accession>
<dbReference type="Proteomes" id="UP000012174">
    <property type="component" value="Unassembled WGS sequence"/>
</dbReference>
<dbReference type="HOGENOM" id="CLU_1090013_0_0_1"/>
<gene>
    <name evidence="6" type="ORF">UCREL1_7812</name>
</gene>
<dbReference type="Pfam" id="PF01753">
    <property type="entry name" value="zf-MYND"/>
    <property type="match status" value="1"/>
</dbReference>
<dbReference type="EMBL" id="KB706908">
    <property type="protein sequence ID" value="EMR65221.1"/>
    <property type="molecule type" value="Genomic_DNA"/>
</dbReference>
<dbReference type="PROSITE" id="PS50865">
    <property type="entry name" value="ZF_MYND_2"/>
    <property type="match status" value="1"/>
</dbReference>
<keyword evidence="3" id="KW-0862">Zinc</keyword>
<evidence type="ECO:0000313" key="7">
    <source>
        <dbReference type="Proteomes" id="UP000012174"/>
    </source>
</evidence>
<feature type="domain" description="MYND-type" evidence="5">
    <location>
        <begin position="17"/>
        <end position="60"/>
    </location>
</feature>
<dbReference type="AlphaFoldDB" id="M7T5Y2"/>
<evidence type="ECO:0000256" key="4">
    <source>
        <dbReference type="PROSITE-ProRule" id="PRU00134"/>
    </source>
</evidence>
<dbReference type="SUPFAM" id="SSF144232">
    <property type="entry name" value="HIT/MYND zinc finger-like"/>
    <property type="match status" value="1"/>
</dbReference>
<dbReference type="OrthoDB" id="432970at2759"/>
<dbReference type="STRING" id="1287681.M7T5Y2"/>
<organism evidence="6 7">
    <name type="scientific">Eutypa lata (strain UCR-EL1)</name>
    <name type="common">Grapevine dieback disease fungus</name>
    <name type="synonym">Eutypa armeniacae</name>
    <dbReference type="NCBI Taxonomy" id="1287681"/>
    <lineage>
        <taxon>Eukaryota</taxon>
        <taxon>Fungi</taxon>
        <taxon>Dikarya</taxon>
        <taxon>Ascomycota</taxon>
        <taxon>Pezizomycotina</taxon>
        <taxon>Sordariomycetes</taxon>
        <taxon>Xylariomycetidae</taxon>
        <taxon>Xylariales</taxon>
        <taxon>Diatrypaceae</taxon>
        <taxon>Eutypa</taxon>
    </lineage>
</organism>
<sequence>MVDQSNKTEAVAGECYNPYCKNPKSSSNGADLSTCAGCKKVRYCSKDCQKQHWKDHKLYCKHVASGGASSASLDALKYYEKIAVHDPEAQALARDIGLALPSPGGRPQGVNKPIRRLVAKGRDTPENLALFFGDRAQSTDMFSHSYNDSRLEVLLRPPPGSPSYVMAAGLGLDDGCPSSAWTPREPSAAEARQLREIRDMQDTIRRHMGARGVADVGTSDMRDILVQNFGDRWADAVQVYQHALNSMDRGVVGGR</sequence>
<reference evidence="7" key="1">
    <citation type="journal article" date="2013" name="Genome Announc.">
        <title>Draft genome sequence of the grapevine dieback fungus Eutypa lata UCR-EL1.</title>
        <authorList>
            <person name="Blanco-Ulate B."/>
            <person name="Rolshausen P.E."/>
            <person name="Cantu D."/>
        </authorList>
    </citation>
    <scope>NUCLEOTIDE SEQUENCE [LARGE SCALE GENOMIC DNA]</scope>
    <source>
        <strain evidence="7">UCR-EL1</strain>
    </source>
</reference>
<keyword evidence="7" id="KW-1185">Reference proteome</keyword>
<proteinExistence type="predicted"/>